<organism evidence="4 5">
    <name type="scientific">Desulfobotulus pelophilus</name>
    <dbReference type="NCBI Taxonomy" id="2823377"/>
    <lineage>
        <taxon>Bacteria</taxon>
        <taxon>Pseudomonadati</taxon>
        <taxon>Thermodesulfobacteriota</taxon>
        <taxon>Desulfobacteria</taxon>
        <taxon>Desulfobacterales</taxon>
        <taxon>Desulfobacteraceae</taxon>
        <taxon>Desulfobotulus</taxon>
    </lineage>
</organism>
<comment type="caution">
    <text evidence="4">The sequence shown here is derived from an EMBL/GenBank/DDBJ whole genome shotgun (WGS) entry which is preliminary data.</text>
</comment>
<dbReference type="InterPro" id="IPR051099">
    <property type="entry name" value="AGR/TXD"/>
</dbReference>
<keyword evidence="1 2" id="KW-0732">Signal</keyword>
<evidence type="ECO:0000313" key="5">
    <source>
        <dbReference type="Proteomes" id="UP001209681"/>
    </source>
</evidence>
<dbReference type="RefSeq" id="WP_265423393.1">
    <property type="nucleotide sequence ID" value="NZ_JAPFPW010000001.1"/>
</dbReference>
<reference evidence="4 5" key="1">
    <citation type="submission" date="2022-11" db="EMBL/GenBank/DDBJ databases">
        <title>Desulfobotulus tamanensis H1 sp. nov. - anaerobic, alkaliphilic, sulphate reducing bacterium isolated from terrestrial mud volcano.</title>
        <authorList>
            <person name="Frolova A."/>
            <person name="Merkel A.Y."/>
            <person name="Slobodkin A.I."/>
        </authorList>
    </citation>
    <scope>NUCLEOTIDE SEQUENCE [LARGE SCALE GENOMIC DNA]</scope>
    <source>
        <strain evidence="4 5">H1</strain>
    </source>
</reference>
<dbReference type="Gene3D" id="3.40.30.10">
    <property type="entry name" value="Glutaredoxin"/>
    <property type="match status" value="1"/>
</dbReference>
<dbReference type="InterPro" id="IPR006577">
    <property type="entry name" value="UAS"/>
</dbReference>
<dbReference type="SMART" id="SM00594">
    <property type="entry name" value="UAS"/>
    <property type="match status" value="1"/>
</dbReference>
<sequence length="139" mass="15620">MPTVRTLCICLLFLLSVSAASAAEPLTWTSYEDAKTKAASENKHIYLYFHSPQCSWCRTMETKTLANEDVRAYLNAHFIPVSIHVDRNQALADKFKVNGIPANIFLSPEGQGLFNRPGHIPPETFLRILQIIHTGRHGQ</sequence>
<dbReference type="Pfam" id="PF13098">
    <property type="entry name" value="Thioredoxin_2"/>
    <property type="match status" value="1"/>
</dbReference>
<dbReference type="InterPro" id="IPR036249">
    <property type="entry name" value="Thioredoxin-like_sf"/>
</dbReference>
<accession>A0ABT3N4Z2</accession>
<protein>
    <submittedName>
        <fullName evidence="4">Thioredoxin family protein</fullName>
    </submittedName>
</protein>
<dbReference type="SUPFAM" id="SSF52833">
    <property type="entry name" value="Thioredoxin-like"/>
    <property type="match status" value="1"/>
</dbReference>
<feature type="signal peptide" evidence="2">
    <location>
        <begin position="1"/>
        <end position="22"/>
    </location>
</feature>
<keyword evidence="5" id="KW-1185">Reference proteome</keyword>
<evidence type="ECO:0000313" key="4">
    <source>
        <dbReference type="EMBL" id="MCW7752526.1"/>
    </source>
</evidence>
<name>A0ABT3N4Z2_9BACT</name>
<gene>
    <name evidence="4" type="ORF">OOT00_00840</name>
</gene>
<dbReference type="InterPro" id="IPR012336">
    <property type="entry name" value="Thioredoxin-like_fold"/>
</dbReference>
<evidence type="ECO:0000256" key="2">
    <source>
        <dbReference type="SAM" id="SignalP"/>
    </source>
</evidence>
<proteinExistence type="predicted"/>
<dbReference type="PROSITE" id="PS51352">
    <property type="entry name" value="THIOREDOXIN_2"/>
    <property type="match status" value="1"/>
</dbReference>
<dbReference type="PANTHER" id="PTHR15337">
    <property type="entry name" value="ANTERIOR GRADIENT PROTEIN-RELATED"/>
    <property type="match status" value="1"/>
</dbReference>
<evidence type="ECO:0000256" key="1">
    <source>
        <dbReference type="ARBA" id="ARBA00022729"/>
    </source>
</evidence>
<evidence type="ECO:0000259" key="3">
    <source>
        <dbReference type="PROSITE" id="PS51352"/>
    </source>
</evidence>
<dbReference type="Proteomes" id="UP001209681">
    <property type="component" value="Unassembled WGS sequence"/>
</dbReference>
<dbReference type="PANTHER" id="PTHR15337:SF11">
    <property type="entry name" value="THIOREDOXIN DOMAIN-CONTAINING PROTEIN"/>
    <property type="match status" value="1"/>
</dbReference>
<feature type="chain" id="PRO_5046468234" evidence="2">
    <location>
        <begin position="23"/>
        <end position="139"/>
    </location>
</feature>
<feature type="domain" description="Thioredoxin" evidence="3">
    <location>
        <begin position="15"/>
        <end position="134"/>
    </location>
</feature>
<dbReference type="InterPro" id="IPR013766">
    <property type="entry name" value="Thioredoxin_domain"/>
</dbReference>
<dbReference type="EMBL" id="JAPFPW010000001">
    <property type="protein sequence ID" value="MCW7752526.1"/>
    <property type="molecule type" value="Genomic_DNA"/>
</dbReference>